<protein>
    <recommendedName>
        <fullName evidence="3">AMP nucleosidase</fullName>
        <ecNumber evidence="2">3.2.2.4</ecNumber>
    </recommendedName>
    <alternativeName>
        <fullName evidence="3">AMP nucleosidase</fullName>
    </alternativeName>
</protein>
<evidence type="ECO:0000313" key="5">
    <source>
        <dbReference type="EMBL" id="MBK1645518.1"/>
    </source>
</evidence>
<dbReference type="AlphaFoldDB" id="A0A9X0WJ38"/>
<sequence length="301" mass="33736">MKQSPEQNHAALPSAREDAERAADIRLTPQTQSAAYRLAYTDVDFLLRDEARPVRLQLELLKPELELQDQRIESTIVVFGSARIPDPDSAATQLAAAQAARASHPGDPACEAAVLRCQRAHERARYYEEARRFARLVSAQEQNEHSRCFVIVTGGGPGIMEAANRGAADVDALSIGLSITLPHEQAPNAFITPELSFQFHYFALRKMHFLMRAKALVVFPGGFGTFDELFETLCLIQTKKIRPMPVMLFGRTFWERVVDFEAMVEEGVISRSDLELFVYVETAAEAWERICAYYEQQAPGC</sequence>
<dbReference type="InterPro" id="IPR052341">
    <property type="entry name" value="LOG_family_nucleotidases"/>
</dbReference>
<dbReference type="EC" id="3.2.2.4" evidence="2"/>
<dbReference type="EMBL" id="NRSD01000013">
    <property type="protein sequence ID" value="MBK1645518.1"/>
    <property type="molecule type" value="Genomic_DNA"/>
</dbReference>
<dbReference type="NCBIfam" id="TIGR00730">
    <property type="entry name" value="Rossman fold protein, TIGR00730 family"/>
    <property type="match status" value="1"/>
</dbReference>
<dbReference type="RefSeq" id="WP_200388332.1">
    <property type="nucleotide sequence ID" value="NZ_NRSD01000013.1"/>
</dbReference>
<evidence type="ECO:0000256" key="3">
    <source>
        <dbReference type="ARBA" id="ARBA00031983"/>
    </source>
</evidence>
<accession>A0A9X0WJ38</accession>
<dbReference type="PANTHER" id="PTHR43393">
    <property type="entry name" value="CYTOKININ RIBOSIDE 5'-MONOPHOSPHATE PHOSPHORIBOHYDROLASE"/>
    <property type="match status" value="1"/>
</dbReference>
<dbReference type="PANTHER" id="PTHR43393:SF3">
    <property type="entry name" value="LYSINE DECARBOXYLASE-LIKE PROTEIN"/>
    <property type="match status" value="1"/>
</dbReference>
<dbReference type="GO" id="GO:0005829">
    <property type="term" value="C:cytosol"/>
    <property type="evidence" value="ECO:0007669"/>
    <property type="project" value="TreeGrafter"/>
</dbReference>
<dbReference type="Gene3D" id="3.40.50.450">
    <property type="match status" value="1"/>
</dbReference>
<dbReference type="Proteomes" id="UP001138802">
    <property type="component" value="Unassembled WGS sequence"/>
</dbReference>
<dbReference type="InterPro" id="IPR031100">
    <property type="entry name" value="LOG_fam"/>
</dbReference>
<dbReference type="InterPro" id="IPR005269">
    <property type="entry name" value="LOG"/>
</dbReference>
<proteinExistence type="predicted"/>
<organism evidence="5 6">
    <name type="scientific">Thiocapsa imhoffii</name>
    <dbReference type="NCBI Taxonomy" id="382777"/>
    <lineage>
        <taxon>Bacteria</taxon>
        <taxon>Pseudomonadati</taxon>
        <taxon>Pseudomonadota</taxon>
        <taxon>Gammaproteobacteria</taxon>
        <taxon>Chromatiales</taxon>
        <taxon>Chromatiaceae</taxon>
        <taxon>Thiocapsa</taxon>
    </lineage>
</organism>
<reference evidence="5 6" key="1">
    <citation type="journal article" date="2020" name="Microorganisms">
        <title>Osmotic Adaptation and Compatible Solute Biosynthesis of Phototrophic Bacteria as Revealed from Genome Analyses.</title>
        <authorList>
            <person name="Imhoff J.F."/>
            <person name="Rahn T."/>
            <person name="Kunzel S."/>
            <person name="Keller A."/>
            <person name="Neulinger S.C."/>
        </authorList>
    </citation>
    <scope>NUCLEOTIDE SEQUENCE [LARGE SCALE GENOMIC DNA]</scope>
    <source>
        <strain evidence="5 6">DSM 21303</strain>
    </source>
</reference>
<comment type="caution">
    <text evidence="5">The sequence shown here is derived from an EMBL/GenBank/DDBJ whole genome shotgun (WGS) entry which is preliminary data.</text>
</comment>
<evidence type="ECO:0000256" key="4">
    <source>
        <dbReference type="SAM" id="MobiDB-lite"/>
    </source>
</evidence>
<dbReference type="SUPFAM" id="SSF102405">
    <property type="entry name" value="MCP/YpsA-like"/>
    <property type="match status" value="1"/>
</dbReference>
<dbReference type="GO" id="GO:0008714">
    <property type="term" value="F:AMP nucleosidase activity"/>
    <property type="evidence" value="ECO:0007669"/>
    <property type="project" value="UniProtKB-EC"/>
</dbReference>
<gene>
    <name evidence="5" type="ORF">CKO25_12875</name>
</gene>
<dbReference type="Pfam" id="PF03641">
    <property type="entry name" value="Lysine_decarbox"/>
    <property type="match status" value="1"/>
</dbReference>
<evidence type="ECO:0000256" key="1">
    <source>
        <dbReference type="ARBA" id="ARBA00000274"/>
    </source>
</evidence>
<name>A0A9X0WJ38_9GAMM</name>
<evidence type="ECO:0000256" key="2">
    <source>
        <dbReference type="ARBA" id="ARBA00011985"/>
    </source>
</evidence>
<feature type="region of interest" description="Disordered" evidence="4">
    <location>
        <begin position="1"/>
        <end position="21"/>
    </location>
</feature>
<comment type="catalytic activity">
    <reaction evidence="1">
        <text>AMP + H2O = D-ribose 5-phosphate + adenine</text>
        <dbReference type="Rhea" id="RHEA:20129"/>
        <dbReference type="ChEBI" id="CHEBI:15377"/>
        <dbReference type="ChEBI" id="CHEBI:16708"/>
        <dbReference type="ChEBI" id="CHEBI:78346"/>
        <dbReference type="ChEBI" id="CHEBI:456215"/>
        <dbReference type="EC" id="3.2.2.4"/>
    </reaction>
</comment>
<dbReference type="GO" id="GO:0009691">
    <property type="term" value="P:cytokinin biosynthetic process"/>
    <property type="evidence" value="ECO:0007669"/>
    <property type="project" value="InterPro"/>
</dbReference>
<evidence type="ECO:0000313" key="6">
    <source>
        <dbReference type="Proteomes" id="UP001138802"/>
    </source>
</evidence>
<keyword evidence="6" id="KW-1185">Reference proteome</keyword>